<gene>
    <name evidence="1" type="ORF">ASPSYDRAFT_935345</name>
</gene>
<dbReference type="GeneID" id="63768923"/>
<sequence length="85" mass="9743">MTEYYPRRRTPKWRFSAGNQRSLRRPVTWMLTWGSACGGISSFSSVHAKMAWDKWGLCMARQYTGFTCSLLLPCVRGVAGFPCSW</sequence>
<dbReference type="RefSeq" id="XP_040704063.1">
    <property type="nucleotide sequence ID" value="XM_040852850.1"/>
</dbReference>
<dbReference type="Proteomes" id="UP000184356">
    <property type="component" value="Unassembled WGS sequence"/>
</dbReference>
<evidence type="ECO:0000313" key="2">
    <source>
        <dbReference type="Proteomes" id="UP000184356"/>
    </source>
</evidence>
<keyword evidence="2" id="KW-1185">Reference proteome</keyword>
<accession>A0A1L9TLE9</accession>
<protein>
    <submittedName>
        <fullName evidence="1">Uncharacterized protein</fullName>
    </submittedName>
</protein>
<organism evidence="1 2">
    <name type="scientific">Aspergillus sydowii CBS 593.65</name>
    <dbReference type="NCBI Taxonomy" id="1036612"/>
    <lineage>
        <taxon>Eukaryota</taxon>
        <taxon>Fungi</taxon>
        <taxon>Dikarya</taxon>
        <taxon>Ascomycota</taxon>
        <taxon>Pezizomycotina</taxon>
        <taxon>Eurotiomycetes</taxon>
        <taxon>Eurotiomycetidae</taxon>
        <taxon>Eurotiales</taxon>
        <taxon>Aspergillaceae</taxon>
        <taxon>Aspergillus</taxon>
        <taxon>Aspergillus subgen. Nidulantes</taxon>
    </lineage>
</organism>
<dbReference type="EMBL" id="KV878585">
    <property type="protein sequence ID" value="OJJ60257.1"/>
    <property type="molecule type" value="Genomic_DNA"/>
</dbReference>
<name>A0A1L9TLE9_9EURO</name>
<proteinExistence type="predicted"/>
<evidence type="ECO:0000313" key="1">
    <source>
        <dbReference type="EMBL" id="OJJ60257.1"/>
    </source>
</evidence>
<reference evidence="2" key="1">
    <citation type="journal article" date="2017" name="Genome Biol.">
        <title>Comparative genomics reveals high biological diversity and specific adaptations in the industrially and medically important fungal genus Aspergillus.</title>
        <authorList>
            <person name="de Vries R.P."/>
            <person name="Riley R."/>
            <person name="Wiebenga A."/>
            <person name="Aguilar-Osorio G."/>
            <person name="Amillis S."/>
            <person name="Uchima C.A."/>
            <person name="Anderluh G."/>
            <person name="Asadollahi M."/>
            <person name="Askin M."/>
            <person name="Barry K."/>
            <person name="Battaglia E."/>
            <person name="Bayram O."/>
            <person name="Benocci T."/>
            <person name="Braus-Stromeyer S.A."/>
            <person name="Caldana C."/>
            <person name="Canovas D."/>
            <person name="Cerqueira G.C."/>
            <person name="Chen F."/>
            <person name="Chen W."/>
            <person name="Choi C."/>
            <person name="Clum A."/>
            <person name="Dos Santos R.A."/>
            <person name="Damasio A.R."/>
            <person name="Diallinas G."/>
            <person name="Emri T."/>
            <person name="Fekete E."/>
            <person name="Flipphi M."/>
            <person name="Freyberg S."/>
            <person name="Gallo A."/>
            <person name="Gournas C."/>
            <person name="Habgood R."/>
            <person name="Hainaut M."/>
            <person name="Harispe M.L."/>
            <person name="Henrissat B."/>
            <person name="Hilden K.S."/>
            <person name="Hope R."/>
            <person name="Hossain A."/>
            <person name="Karabika E."/>
            <person name="Karaffa L."/>
            <person name="Karanyi Z."/>
            <person name="Krasevec N."/>
            <person name="Kuo A."/>
            <person name="Kusch H."/>
            <person name="LaButti K."/>
            <person name="Lagendijk E.L."/>
            <person name="Lapidus A."/>
            <person name="Levasseur A."/>
            <person name="Lindquist E."/>
            <person name="Lipzen A."/>
            <person name="Logrieco A.F."/>
            <person name="MacCabe A."/>
            <person name="Maekelae M.R."/>
            <person name="Malavazi I."/>
            <person name="Melin P."/>
            <person name="Meyer V."/>
            <person name="Mielnichuk N."/>
            <person name="Miskei M."/>
            <person name="Molnar A.P."/>
            <person name="Mule G."/>
            <person name="Ngan C.Y."/>
            <person name="Orejas M."/>
            <person name="Orosz E."/>
            <person name="Ouedraogo J.P."/>
            <person name="Overkamp K.M."/>
            <person name="Park H.-S."/>
            <person name="Perrone G."/>
            <person name="Piumi F."/>
            <person name="Punt P.J."/>
            <person name="Ram A.F."/>
            <person name="Ramon A."/>
            <person name="Rauscher S."/>
            <person name="Record E."/>
            <person name="Riano-Pachon D.M."/>
            <person name="Robert V."/>
            <person name="Roehrig J."/>
            <person name="Ruller R."/>
            <person name="Salamov A."/>
            <person name="Salih N.S."/>
            <person name="Samson R.A."/>
            <person name="Sandor E."/>
            <person name="Sanguinetti M."/>
            <person name="Schuetze T."/>
            <person name="Sepcic K."/>
            <person name="Shelest E."/>
            <person name="Sherlock G."/>
            <person name="Sophianopoulou V."/>
            <person name="Squina F.M."/>
            <person name="Sun H."/>
            <person name="Susca A."/>
            <person name="Todd R.B."/>
            <person name="Tsang A."/>
            <person name="Unkles S.E."/>
            <person name="van de Wiele N."/>
            <person name="van Rossen-Uffink D."/>
            <person name="Oliveira J.V."/>
            <person name="Vesth T.C."/>
            <person name="Visser J."/>
            <person name="Yu J.-H."/>
            <person name="Zhou M."/>
            <person name="Andersen M.R."/>
            <person name="Archer D.B."/>
            <person name="Baker S.E."/>
            <person name="Benoit I."/>
            <person name="Brakhage A.A."/>
            <person name="Braus G.H."/>
            <person name="Fischer R."/>
            <person name="Frisvad J.C."/>
            <person name="Goldman G.H."/>
            <person name="Houbraken J."/>
            <person name="Oakley B."/>
            <person name="Pocsi I."/>
            <person name="Scazzocchio C."/>
            <person name="Seiboth B."/>
            <person name="vanKuyk P.A."/>
            <person name="Wortman J."/>
            <person name="Dyer P.S."/>
            <person name="Grigoriev I.V."/>
        </authorList>
    </citation>
    <scope>NUCLEOTIDE SEQUENCE [LARGE SCALE GENOMIC DNA]</scope>
    <source>
        <strain evidence="2">CBS 593.65</strain>
    </source>
</reference>
<dbReference type="AlphaFoldDB" id="A0A1L9TLE9"/>
<dbReference type="VEuPathDB" id="FungiDB:ASPSYDRAFT_935345"/>